<reference evidence="6 7" key="1">
    <citation type="journal article" date="2016" name="Nat. Commun.">
        <title>Thousands of microbial genomes shed light on interconnected biogeochemical processes in an aquifer system.</title>
        <authorList>
            <person name="Anantharaman K."/>
            <person name="Brown C.T."/>
            <person name="Hug L.A."/>
            <person name="Sharon I."/>
            <person name="Castelle C.J."/>
            <person name="Probst A.J."/>
            <person name="Thomas B.C."/>
            <person name="Singh A."/>
            <person name="Wilkins M.J."/>
            <person name="Karaoz U."/>
            <person name="Brodie E.L."/>
            <person name="Williams K.H."/>
            <person name="Hubbard S.S."/>
            <person name="Banfield J.F."/>
        </authorList>
    </citation>
    <scope>NUCLEOTIDE SEQUENCE [LARGE SCALE GENOMIC DNA]</scope>
</reference>
<dbReference type="PANTHER" id="PTHR11361:SF34">
    <property type="entry name" value="DNA MISMATCH REPAIR PROTEIN MSH1, MITOCHONDRIAL"/>
    <property type="match status" value="1"/>
</dbReference>
<keyword evidence="2" id="KW-0067">ATP-binding</keyword>
<sequence length="1199" mass="134216">MTRERDIKKPDQGETGSPYPTLEKLFSTNDAARIIILESASNGYRDPRISIDTLADRYAGVFGKTGAPRKRKSHDFSLDDFQRDYEKELSDHAKPGDSYIMETVRKREANFMAKVLLSPSKDPEQVRQRQELIGRLASSDQLDDLIDLKDQTWQVFEGLWNFRQMLGNYRWEDTTLIEHYYAGTEFVPILANEYDRGSEVLEKEDVMEIVGEAVDRINGGLAGFAKLGDAFAVLKDPFIRQAFSGIPGDIAKLQQEMATLIPFDKKPAEKGKYYPEDKRDELEELFKSVEPYFFSFSAVLEFAKKIRDEGWQPVSFDASKPYEYAGGWNLEESKYGQIHNDGPVDAPITILSGANTSGKSFTMKSDFLIRVAAQSLGFAPARSGNLPHFDRFIFLDRAATNPQNDLSAFMREVENWKLALQDVNSKTRLYVDEGYSTTSPHDQASLLLATAGYIQERGGSVMLATHNDLLLDIAEQSPHMRVYNLQTEVGANGELVRHFKLQPGRSESLSYAVARAKQFPQTALAAVSDYLQRGRIEPSVFFGVDYPKLAAKTPEHREQEKQIASTLAQLFPNEPRDPLFHLFSLDYEMKPHGLLWHVARSMREETGGMHEPQELRSLIGQMILWQPSHTPEEILERQKIFEELTRDNIYGKLPPMVGQIGLLEETVALVGKYAREGVNKGLNPAQFSNDEISKIVKDIEYHLGPTQLDKLTKAIDAYLGIQVKLFGDLPAVSDLKNRYAILGEVNSALIQRWQSYRENPLTDEEQERVKVVIGNNTENSAKRLTAKDLQVAAIQMVASLREISNQLPAVGVRDLPLADIAEELGVLETYHRGGEEKEERRNNRSGMMWKIMEFLDLMQGGLPMAVGRLPVMMDHARALVQTLKSTDSVYLHQAANLIEGQLVKHEAILAGEAEAAVKEEIRSTIPGDAVSSFNHLSRSSGSLFFGRREAKATPFKAALEQVEALAMFAEIIDKQGLAKVKFNDTGEVHFRNAFSVFKGKSEQVANDIDFSPNTTRVQLLTGPNGSGKTFYEKGAVAGVLMALATGYAPADEATMPVFDTVTYLDRVVEKQDSNYSAFSQELEYWKELLGVLSSRKAAFAVVDEAFSTTSPGYQAAFSSAVVAEVLNSPHFLMLSTHNHDAVSSLTSDGIPLIKSSHFVFDVKDHQIKYHYRLQEGHQTSHAVEVARTMGLPEEILKNS</sequence>
<evidence type="ECO:0000256" key="3">
    <source>
        <dbReference type="ARBA" id="ARBA00023125"/>
    </source>
</evidence>
<keyword evidence="1" id="KW-0547">Nucleotide-binding</keyword>
<dbReference type="InterPro" id="IPR045076">
    <property type="entry name" value="MutS"/>
</dbReference>
<dbReference type="GO" id="GO:0140664">
    <property type="term" value="F:ATP-dependent DNA damage sensor activity"/>
    <property type="evidence" value="ECO:0007669"/>
    <property type="project" value="InterPro"/>
</dbReference>
<dbReference type="InterPro" id="IPR000432">
    <property type="entry name" value="DNA_mismatch_repair_MutS_C"/>
</dbReference>
<gene>
    <name evidence="6" type="ORF">A2713_01390</name>
</gene>
<accession>A0A1F4UPY4</accession>
<dbReference type="AlphaFoldDB" id="A0A1F4UPY4"/>
<dbReference type="InterPro" id="IPR027417">
    <property type="entry name" value="P-loop_NTPase"/>
</dbReference>
<evidence type="ECO:0000313" key="6">
    <source>
        <dbReference type="EMBL" id="OGC46850.1"/>
    </source>
</evidence>
<dbReference type="SUPFAM" id="SSF52540">
    <property type="entry name" value="P-loop containing nucleoside triphosphate hydrolases"/>
    <property type="match status" value="2"/>
</dbReference>
<name>A0A1F4UPY4_UNCKA</name>
<evidence type="ECO:0000259" key="5">
    <source>
        <dbReference type="SMART" id="SM00534"/>
    </source>
</evidence>
<feature type="domain" description="DNA mismatch repair proteins mutS family" evidence="5">
    <location>
        <begin position="1015"/>
        <end position="1199"/>
    </location>
</feature>
<protein>
    <recommendedName>
        <fullName evidence="5">DNA mismatch repair proteins mutS family domain-containing protein</fullName>
    </recommendedName>
</protein>
<dbReference type="EMBL" id="MEUX01000029">
    <property type="protein sequence ID" value="OGC46850.1"/>
    <property type="molecule type" value="Genomic_DNA"/>
</dbReference>
<keyword evidence="3" id="KW-0238">DNA-binding</keyword>
<evidence type="ECO:0000256" key="1">
    <source>
        <dbReference type="ARBA" id="ARBA00022741"/>
    </source>
</evidence>
<organism evidence="6 7">
    <name type="scientific">candidate division WWE3 bacterium RIFCSPHIGHO2_01_FULL_35_17</name>
    <dbReference type="NCBI Taxonomy" id="1802614"/>
    <lineage>
        <taxon>Bacteria</taxon>
        <taxon>Katanobacteria</taxon>
    </lineage>
</organism>
<dbReference type="Pfam" id="PF00488">
    <property type="entry name" value="MutS_V"/>
    <property type="match status" value="2"/>
</dbReference>
<dbReference type="GO" id="GO:0030983">
    <property type="term" value="F:mismatched DNA binding"/>
    <property type="evidence" value="ECO:0007669"/>
    <property type="project" value="InterPro"/>
</dbReference>
<dbReference type="GO" id="GO:0005524">
    <property type="term" value="F:ATP binding"/>
    <property type="evidence" value="ECO:0007669"/>
    <property type="project" value="UniProtKB-KW"/>
</dbReference>
<dbReference type="Gene3D" id="3.40.50.300">
    <property type="entry name" value="P-loop containing nucleotide triphosphate hydrolases"/>
    <property type="match status" value="2"/>
</dbReference>
<dbReference type="Proteomes" id="UP000176444">
    <property type="component" value="Unassembled WGS sequence"/>
</dbReference>
<evidence type="ECO:0000313" key="7">
    <source>
        <dbReference type="Proteomes" id="UP000176444"/>
    </source>
</evidence>
<comment type="caution">
    <text evidence="6">The sequence shown here is derived from an EMBL/GenBank/DDBJ whole genome shotgun (WGS) entry which is preliminary data.</text>
</comment>
<feature type="compositionally biased region" description="Basic and acidic residues" evidence="4">
    <location>
        <begin position="1"/>
        <end position="12"/>
    </location>
</feature>
<proteinExistence type="predicted"/>
<feature type="region of interest" description="Disordered" evidence="4">
    <location>
        <begin position="1"/>
        <end position="23"/>
    </location>
</feature>
<evidence type="ECO:0000256" key="2">
    <source>
        <dbReference type="ARBA" id="ARBA00022840"/>
    </source>
</evidence>
<dbReference type="PANTHER" id="PTHR11361">
    <property type="entry name" value="DNA MISMATCH REPAIR PROTEIN MUTS FAMILY MEMBER"/>
    <property type="match status" value="1"/>
</dbReference>
<dbReference type="GO" id="GO:0006298">
    <property type="term" value="P:mismatch repair"/>
    <property type="evidence" value="ECO:0007669"/>
    <property type="project" value="InterPro"/>
</dbReference>
<evidence type="ECO:0000256" key="4">
    <source>
        <dbReference type="SAM" id="MobiDB-lite"/>
    </source>
</evidence>
<dbReference type="SMART" id="SM00534">
    <property type="entry name" value="MUTSac"/>
    <property type="match status" value="1"/>
</dbReference>